<keyword evidence="1 4" id="KW-0547">Nucleotide-binding</keyword>
<dbReference type="Gene3D" id="3.40.50.20">
    <property type="match status" value="1"/>
</dbReference>
<dbReference type="Pfam" id="PF02222">
    <property type="entry name" value="ATP-grasp"/>
    <property type="match status" value="1"/>
</dbReference>
<dbReference type="Gene3D" id="3.30.470.20">
    <property type="entry name" value="ATP-grasp fold, B domain"/>
    <property type="match status" value="1"/>
</dbReference>
<feature type="domain" description="ATP-grasp" evidence="5">
    <location>
        <begin position="112"/>
        <end position="297"/>
    </location>
</feature>
<organism evidence="6 7">
    <name type="scientific">Nicoliella lavandulae</name>
    <dbReference type="NCBI Taxonomy" id="3082954"/>
    <lineage>
        <taxon>Bacteria</taxon>
        <taxon>Bacillati</taxon>
        <taxon>Bacillota</taxon>
        <taxon>Bacilli</taxon>
        <taxon>Lactobacillales</taxon>
        <taxon>Lactobacillaceae</taxon>
        <taxon>Nicoliella</taxon>
    </lineage>
</organism>
<keyword evidence="2" id="KW-0658">Purine biosynthesis</keyword>
<dbReference type="InterPro" id="IPR013815">
    <property type="entry name" value="ATP_grasp_subdomain_1"/>
</dbReference>
<proteinExistence type="predicted"/>
<evidence type="ECO:0000313" key="7">
    <source>
        <dbReference type="Proteomes" id="UP001370590"/>
    </source>
</evidence>
<dbReference type="RefSeq" id="WP_339959470.1">
    <property type="nucleotide sequence ID" value="NZ_JAWMWH010000001.1"/>
</dbReference>
<sequence length="372" mass="42480">MANNFIYPGNTIGIINNDINTFNLVNEAQRNGLRVGIYTDKVDTTSNLSADFVVSGSMKDSEKLAEFAKRCDLLIYNTGRTESNLIDFLSQFTRIPQGSDILEIMNDRLIEQTFLNELNLNTLPYVTIVELNDIYKSIDSIGYPAILKPIQKSFFNDQQLIINNQVDIAKAAIMLDRGTYILEPYIEHEFEYTLNVINGMEDVPKLMPLVQCRYQGKRLQSASNLTDLSSPVIEEMNRIGYLIADQLNYFGAFKIKFLVNANENIYIEMIEPQLDIDAMIFDRTVQSVTQAHLRAVCGLPTYYDVNADTFYLRTFTQDQLPAIKKQWALKSDWQFVFYTKGENRHGAVGHILIPTNSLAKTLEQVNNSDIWN</sequence>
<evidence type="ECO:0000256" key="2">
    <source>
        <dbReference type="ARBA" id="ARBA00022755"/>
    </source>
</evidence>
<dbReference type="SUPFAM" id="SSF56059">
    <property type="entry name" value="Glutathione synthetase ATP-binding domain-like"/>
    <property type="match status" value="1"/>
</dbReference>
<dbReference type="Gene3D" id="3.30.1490.20">
    <property type="entry name" value="ATP-grasp fold, A domain"/>
    <property type="match status" value="1"/>
</dbReference>
<reference evidence="6 7" key="1">
    <citation type="submission" date="2023-10" db="EMBL/GenBank/DDBJ databases">
        <title>Nicoliella lavandulae sp. nov. isolated from Lavandula angustifolia flowers.</title>
        <authorList>
            <person name="Alcantara C."/>
            <person name="Zuniga M."/>
            <person name="Landete J.M."/>
            <person name="Monedero V."/>
        </authorList>
    </citation>
    <scope>NUCLEOTIDE SEQUENCE [LARGE SCALE GENOMIC DNA]</scope>
    <source>
        <strain evidence="6 7">Es01</strain>
    </source>
</reference>
<evidence type="ECO:0000259" key="5">
    <source>
        <dbReference type="PROSITE" id="PS50975"/>
    </source>
</evidence>
<dbReference type="Proteomes" id="UP001370590">
    <property type="component" value="Unassembled WGS sequence"/>
</dbReference>
<comment type="caution">
    <text evidence="6">The sequence shown here is derived from an EMBL/GenBank/DDBJ whole genome shotgun (WGS) entry which is preliminary data.</text>
</comment>
<gene>
    <name evidence="6" type="ORF">R4146_00220</name>
</gene>
<name>A0ABU8SIC0_9LACO</name>
<dbReference type="PANTHER" id="PTHR11609">
    <property type="entry name" value="PURINE BIOSYNTHESIS PROTEIN 6/7, PUR6/7"/>
    <property type="match status" value="1"/>
</dbReference>
<dbReference type="PANTHER" id="PTHR11609:SF5">
    <property type="entry name" value="PHOSPHORIBOSYLAMINOIMIDAZOLE CARBOXYLASE"/>
    <property type="match status" value="1"/>
</dbReference>
<protein>
    <submittedName>
        <fullName evidence="6">ATP-grasp domain-containing protein</fullName>
    </submittedName>
</protein>
<dbReference type="InterPro" id="IPR003135">
    <property type="entry name" value="ATP-grasp_carboxylate-amine"/>
</dbReference>
<evidence type="ECO:0000256" key="1">
    <source>
        <dbReference type="ARBA" id="ARBA00022741"/>
    </source>
</evidence>
<evidence type="ECO:0000313" key="6">
    <source>
        <dbReference type="EMBL" id="MEJ6399619.1"/>
    </source>
</evidence>
<dbReference type="EMBL" id="JAWMWH010000001">
    <property type="protein sequence ID" value="MEJ6399619.1"/>
    <property type="molecule type" value="Genomic_DNA"/>
</dbReference>
<keyword evidence="3 4" id="KW-0067">ATP-binding</keyword>
<evidence type="ECO:0000256" key="3">
    <source>
        <dbReference type="ARBA" id="ARBA00022840"/>
    </source>
</evidence>
<keyword evidence="7" id="KW-1185">Reference proteome</keyword>
<accession>A0ABU8SIC0</accession>
<dbReference type="PROSITE" id="PS50975">
    <property type="entry name" value="ATP_GRASP"/>
    <property type="match status" value="1"/>
</dbReference>
<evidence type="ECO:0000256" key="4">
    <source>
        <dbReference type="PROSITE-ProRule" id="PRU00409"/>
    </source>
</evidence>
<dbReference type="InterPro" id="IPR011761">
    <property type="entry name" value="ATP-grasp"/>
</dbReference>